<dbReference type="SMART" id="SM00966">
    <property type="entry name" value="SpoVT_AbrB"/>
    <property type="match status" value="1"/>
</dbReference>
<dbReference type="InterPro" id="IPR037914">
    <property type="entry name" value="SpoVT-AbrB_sf"/>
</dbReference>
<accession>A0A3B0XBE7</accession>
<proteinExistence type="predicted"/>
<dbReference type="EMBL" id="UOFF01000047">
    <property type="protein sequence ID" value="VAW54006.1"/>
    <property type="molecule type" value="Genomic_DNA"/>
</dbReference>
<dbReference type="SUPFAM" id="SSF89447">
    <property type="entry name" value="AbrB/MazE/MraZ-like"/>
    <property type="match status" value="1"/>
</dbReference>
<dbReference type="Pfam" id="PF04014">
    <property type="entry name" value="MazE_antitoxin"/>
    <property type="match status" value="1"/>
</dbReference>
<dbReference type="NCBIfam" id="TIGR01439">
    <property type="entry name" value="lp_hng_hel_AbrB"/>
    <property type="match status" value="1"/>
</dbReference>
<name>A0A3B0XBE7_9ZZZZ</name>
<feature type="domain" description="SpoVT-AbrB" evidence="1">
    <location>
        <begin position="6"/>
        <end position="51"/>
    </location>
</feature>
<evidence type="ECO:0000259" key="1">
    <source>
        <dbReference type="SMART" id="SM00966"/>
    </source>
</evidence>
<gene>
    <name evidence="2" type="ORF">MNBD_GAMMA07-1604</name>
</gene>
<protein>
    <recommendedName>
        <fullName evidence="1">SpoVT-AbrB domain-containing protein</fullName>
    </recommendedName>
</protein>
<reference evidence="2" key="1">
    <citation type="submission" date="2018-06" db="EMBL/GenBank/DDBJ databases">
        <authorList>
            <person name="Zhirakovskaya E."/>
        </authorList>
    </citation>
    <scope>NUCLEOTIDE SEQUENCE</scope>
</reference>
<dbReference type="Gene3D" id="2.10.260.10">
    <property type="match status" value="1"/>
</dbReference>
<evidence type="ECO:0000313" key="2">
    <source>
        <dbReference type="EMBL" id="VAW54006.1"/>
    </source>
</evidence>
<dbReference type="AlphaFoldDB" id="A0A3B0XBE7"/>
<dbReference type="GO" id="GO:0003677">
    <property type="term" value="F:DNA binding"/>
    <property type="evidence" value="ECO:0007669"/>
    <property type="project" value="InterPro"/>
</dbReference>
<dbReference type="InterPro" id="IPR007159">
    <property type="entry name" value="SpoVT-AbrB_dom"/>
</dbReference>
<organism evidence="2">
    <name type="scientific">hydrothermal vent metagenome</name>
    <dbReference type="NCBI Taxonomy" id="652676"/>
    <lineage>
        <taxon>unclassified sequences</taxon>
        <taxon>metagenomes</taxon>
        <taxon>ecological metagenomes</taxon>
    </lineage>
</organism>
<sequence>MPMNTTKLSSKGQVIIPKPVRTSHHWEAGQELVVEDFGDGILLKPKTPFEETNIKDVASCLKFRGKTKSLDDMEAAISKGIKDKFK</sequence>